<name>A0A1T4W0S0_9GAMM</name>
<dbReference type="Gene3D" id="3.40.50.300">
    <property type="entry name" value="P-loop containing nucleotide triphosphate hydrolases"/>
    <property type="match status" value="1"/>
</dbReference>
<dbReference type="InterPro" id="IPR027417">
    <property type="entry name" value="P-loop_NTPase"/>
</dbReference>
<dbReference type="Pfam" id="PF13304">
    <property type="entry name" value="AAA_21"/>
    <property type="match status" value="1"/>
</dbReference>
<evidence type="ECO:0000259" key="1">
    <source>
        <dbReference type="Pfam" id="PF13304"/>
    </source>
</evidence>
<dbReference type="SUPFAM" id="SSF52540">
    <property type="entry name" value="P-loop containing nucleoside triphosphate hydrolases"/>
    <property type="match status" value="1"/>
</dbReference>
<dbReference type="PANTHER" id="PTHR43581:SF2">
    <property type="entry name" value="EXCINUCLEASE ATPASE SUBUNIT"/>
    <property type="match status" value="1"/>
</dbReference>
<dbReference type="GO" id="GO:0005524">
    <property type="term" value="F:ATP binding"/>
    <property type="evidence" value="ECO:0007669"/>
    <property type="project" value="InterPro"/>
</dbReference>
<evidence type="ECO:0000313" key="2">
    <source>
        <dbReference type="EMBL" id="SKA70675.1"/>
    </source>
</evidence>
<feature type="domain" description="ATPase AAA-type core" evidence="1">
    <location>
        <begin position="64"/>
        <end position="319"/>
    </location>
</feature>
<keyword evidence="3" id="KW-1185">Reference proteome</keyword>
<gene>
    <name evidence="2" type="ORF">SAMN02745213_02356</name>
</gene>
<dbReference type="AlphaFoldDB" id="A0A1T4W0S0"/>
<reference evidence="3" key="1">
    <citation type="submission" date="2017-02" db="EMBL/GenBank/DDBJ databases">
        <authorList>
            <person name="Varghese N."/>
            <person name="Submissions S."/>
        </authorList>
    </citation>
    <scope>NUCLEOTIDE SEQUENCE [LARGE SCALE GENOMIC DNA]</scope>
    <source>
        <strain evidence="3">DSM 3072</strain>
    </source>
</reference>
<dbReference type="RefSeq" id="WP_078929613.1">
    <property type="nucleotide sequence ID" value="NZ_FUXX01000077.1"/>
</dbReference>
<accession>A0A1T4W0S0</accession>
<sequence length="388" mass="44414">MSEIGGLLIKTGEGQLSTVQSETVNFFEQPENQYECDSDNYLDRIVIKNVLGIAELDLKLSHNINVFIGDNSTGKTAILKSIYSVMSGYASCKEHFTKLDLQSNIEKKIKEVFRPNENRIGNIVKKKTDRAFISLNFLNGSVSVDFSASASEHVVCKSDSSLKISNRLVYIPPKEMISVDNFSSLYEHYQISFEEMYYDLSRRLQMPRPTQLNNKSKSVIEELTNLIDGDIEWKDHKFFYKSLSNSEQYEMGLLSEGYRKIGTLIYLISNGNLKQGSVLIWDEPETNMNPRMVEKLCKAFISLSTLGVQIIITTHDYFISNELGLSAKYDNNSLKLEYNFVSLYRAENWFIRESVESPDLNITKFILGFLLSNRRDWSKLSSECTSYS</sequence>
<dbReference type="EMBL" id="FUXX01000077">
    <property type="protein sequence ID" value="SKA70675.1"/>
    <property type="molecule type" value="Genomic_DNA"/>
</dbReference>
<dbReference type="PANTHER" id="PTHR43581">
    <property type="entry name" value="ATP/GTP PHOSPHATASE"/>
    <property type="match status" value="1"/>
</dbReference>
<organism evidence="2 3">
    <name type="scientific">Succinivibrio dextrinosolvens DSM 3072</name>
    <dbReference type="NCBI Taxonomy" id="1123324"/>
    <lineage>
        <taxon>Bacteria</taxon>
        <taxon>Pseudomonadati</taxon>
        <taxon>Pseudomonadota</taxon>
        <taxon>Gammaproteobacteria</taxon>
        <taxon>Aeromonadales</taxon>
        <taxon>Succinivibrionaceae</taxon>
        <taxon>Succinivibrio</taxon>
    </lineage>
</organism>
<dbReference type="Proteomes" id="UP000242432">
    <property type="component" value="Unassembled WGS sequence"/>
</dbReference>
<dbReference type="GO" id="GO:0016887">
    <property type="term" value="F:ATP hydrolysis activity"/>
    <property type="evidence" value="ECO:0007669"/>
    <property type="project" value="InterPro"/>
</dbReference>
<dbReference type="InterPro" id="IPR003959">
    <property type="entry name" value="ATPase_AAA_core"/>
</dbReference>
<evidence type="ECO:0000313" key="3">
    <source>
        <dbReference type="Proteomes" id="UP000242432"/>
    </source>
</evidence>
<proteinExistence type="predicted"/>
<dbReference type="InterPro" id="IPR051396">
    <property type="entry name" value="Bact_Antivir_Def_Nuclease"/>
</dbReference>
<protein>
    <submittedName>
        <fullName evidence="2">AAA domain-containing protein, putative AbiEii toxin, Type IV TA system</fullName>
    </submittedName>
</protein>